<dbReference type="AlphaFoldDB" id="A0A1W2AKN3"/>
<dbReference type="InterPro" id="IPR017853">
    <property type="entry name" value="GH"/>
</dbReference>
<reference evidence="8 9" key="1">
    <citation type="submission" date="2017-04" db="EMBL/GenBank/DDBJ databases">
        <authorList>
            <person name="Afonso C.L."/>
            <person name="Miller P.J."/>
            <person name="Scott M.A."/>
            <person name="Spackman E."/>
            <person name="Goraichik I."/>
            <person name="Dimitrov K.M."/>
            <person name="Suarez D.L."/>
            <person name="Swayne D.E."/>
        </authorList>
    </citation>
    <scope>NUCLEOTIDE SEQUENCE [LARGE SCALE GENOMIC DNA]</scope>
    <source>
        <strain evidence="8 9">CGMCC 1.12708</strain>
    </source>
</reference>
<dbReference type="PANTHER" id="PTHR34142:SF1">
    <property type="entry name" value="GLYCOSIDE HYDROLASE FAMILY 5 DOMAIN-CONTAINING PROTEIN"/>
    <property type="match status" value="1"/>
</dbReference>
<dbReference type="InterPro" id="IPR001547">
    <property type="entry name" value="Glyco_hydro_5"/>
</dbReference>
<organism evidence="8 9">
    <name type="scientific">Moheibacter sediminis</name>
    <dbReference type="NCBI Taxonomy" id="1434700"/>
    <lineage>
        <taxon>Bacteria</taxon>
        <taxon>Pseudomonadati</taxon>
        <taxon>Bacteroidota</taxon>
        <taxon>Flavobacteriia</taxon>
        <taxon>Flavobacteriales</taxon>
        <taxon>Weeksellaceae</taxon>
        <taxon>Moheibacter</taxon>
    </lineage>
</organism>
<dbReference type="InterPro" id="IPR026444">
    <property type="entry name" value="Secre_tail"/>
</dbReference>
<feature type="domain" description="Secretion system C-terminal sorting" evidence="7">
    <location>
        <begin position="375"/>
        <end position="441"/>
    </location>
</feature>
<dbReference type="STRING" id="1434700.SAMN06296427_104235"/>
<protein>
    <submittedName>
        <fullName evidence="8">Mannan endo-1,4-beta-mannosidase</fullName>
    </submittedName>
</protein>
<evidence type="ECO:0000256" key="1">
    <source>
        <dbReference type="ARBA" id="ARBA00022729"/>
    </source>
</evidence>
<keyword evidence="1 5" id="KW-0732">Signal</keyword>
<dbReference type="OrthoDB" id="9800925at2"/>
<evidence type="ECO:0000259" key="6">
    <source>
        <dbReference type="Pfam" id="PF00150"/>
    </source>
</evidence>
<dbReference type="Pfam" id="PF18962">
    <property type="entry name" value="Por_Secre_tail"/>
    <property type="match status" value="1"/>
</dbReference>
<dbReference type="PANTHER" id="PTHR34142">
    <property type="entry name" value="ENDO-BETA-1,4-GLUCANASE A"/>
    <property type="match status" value="1"/>
</dbReference>
<dbReference type="GO" id="GO:0009251">
    <property type="term" value="P:glucan catabolic process"/>
    <property type="evidence" value="ECO:0007669"/>
    <property type="project" value="TreeGrafter"/>
</dbReference>
<dbReference type="Proteomes" id="UP000192393">
    <property type="component" value="Unassembled WGS sequence"/>
</dbReference>
<evidence type="ECO:0000256" key="3">
    <source>
        <dbReference type="ARBA" id="ARBA00023295"/>
    </source>
</evidence>
<evidence type="ECO:0000256" key="5">
    <source>
        <dbReference type="SAM" id="SignalP"/>
    </source>
</evidence>
<keyword evidence="3 4" id="KW-0326">Glycosidase</keyword>
<evidence type="ECO:0000259" key="7">
    <source>
        <dbReference type="Pfam" id="PF18962"/>
    </source>
</evidence>
<feature type="signal peptide" evidence="5">
    <location>
        <begin position="1"/>
        <end position="17"/>
    </location>
</feature>
<dbReference type="RefSeq" id="WP_084017144.1">
    <property type="nucleotide sequence ID" value="NZ_FWXS01000004.1"/>
</dbReference>
<dbReference type="NCBIfam" id="TIGR04183">
    <property type="entry name" value="Por_Secre_tail"/>
    <property type="match status" value="1"/>
</dbReference>
<dbReference type="EMBL" id="FWXS01000004">
    <property type="protein sequence ID" value="SMC61001.1"/>
    <property type="molecule type" value="Genomic_DNA"/>
</dbReference>
<evidence type="ECO:0000256" key="2">
    <source>
        <dbReference type="ARBA" id="ARBA00022801"/>
    </source>
</evidence>
<dbReference type="SUPFAM" id="SSF51445">
    <property type="entry name" value="(Trans)glycosidases"/>
    <property type="match status" value="1"/>
</dbReference>
<feature type="domain" description="Glycoside hydrolase family 5" evidence="6">
    <location>
        <begin position="31"/>
        <end position="318"/>
    </location>
</feature>
<dbReference type="Pfam" id="PF00150">
    <property type="entry name" value="Cellulase"/>
    <property type="match status" value="1"/>
</dbReference>
<name>A0A1W2AKN3_9FLAO</name>
<evidence type="ECO:0000313" key="9">
    <source>
        <dbReference type="Proteomes" id="UP000192393"/>
    </source>
</evidence>
<dbReference type="Gene3D" id="3.20.20.80">
    <property type="entry name" value="Glycosidases"/>
    <property type="match status" value="1"/>
</dbReference>
<sequence length="444" mass="50327">MKKSLLLFMLLPLLNFAQTMYVEGKDLYTSDGQKITLRGINYPIIDEGWDTLDDPADYKFKIDEAAKTGANAIRIPWYTNGVHWMDNITPGTVDGYVNDGTLSEILRYSHEKGMIPILELHDPNLYDNNGNVIAYRITCSNNWDYFNTVVKNWWKSEAVLNLIEENKEYLIINLANEFGYAYWTNNSTQAMNIFETNYSTLIHEIRQLGVEVPIMIDAPDCGMSSTELLSISESIQDTDPEHNLIFSAHTYWYAYAPNTAAIETKLDEIAAKNVPFLLGEVASRQDVSGSCSHALDYSTILTKSCERNIGWLAWAYTQDCNARVMTTNGVFNTLTTYGEDLVYNTVYGLISGVECAAAPLSTEDVITNENSKFKIYPNPTHTEISIENFNEIEEIKIFDIKGKLVQTIKNDFQEMNISFLANGIYMIQVKDKKGNTNSSKLMKR</sequence>
<keyword evidence="2 4" id="KW-0378">Hydrolase</keyword>
<accession>A0A1W2AKN3</accession>
<keyword evidence="9" id="KW-1185">Reference proteome</keyword>
<dbReference type="GO" id="GO:0004553">
    <property type="term" value="F:hydrolase activity, hydrolyzing O-glycosyl compounds"/>
    <property type="evidence" value="ECO:0007669"/>
    <property type="project" value="InterPro"/>
</dbReference>
<feature type="chain" id="PRO_5013366100" evidence="5">
    <location>
        <begin position="18"/>
        <end position="444"/>
    </location>
</feature>
<evidence type="ECO:0000256" key="4">
    <source>
        <dbReference type="RuleBase" id="RU361153"/>
    </source>
</evidence>
<evidence type="ECO:0000313" key="8">
    <source>
        <dbReference type="EMBL" id="SMC61001.1"/>
    </source>
</evidence>
<comment type="similarity">
    <text evidence="4">Belongs to the glycosyl hydrolase 5 (cellulase A) family.</text>
</comment>
<proteinExistence type="inferred from homology"/>
<gene>
    <name evidence="8" type="ORF">SAMN06296427_104235</name>
</gene>